<evidence type="ECO:0000313" key="2">
    <source>
        <dbReference type="EMBL" id="MTH70303.1"/>
    </source>
</evidence>
<gene>
    <name evidence="2" type="ORF">GJ743_18225</name>
</gene>
<keyword evidence="1" id="KW-0175">Coiled coil</keyword>
<evidence type="ECO:0000313" key="3">
    <source>
        <dbReference type="Proteomes" id="UP000433071"/>
    </source>
</evidence>
<organism evidence="2 3">
    <name type="scientific">Agromyces bracchium</name>
    <dbReference type="NCBI Taxonomy" id="88376"/>
    <lineage>
        <taxon>Bacteria</taxon>
        <taxon>Bacillati</taxon>
        <taxon>Actinomycetota</taxon>
        <taxon>Actinomycetes</taxon>
        <taxon>Micrococcales</taxon>
        <taxon>Microbacteriaceae</taxon>
        <taxon>Agromyces</taxon>
    </lineage>
</organism>
<proteinExistence type="predicted"/>
<name>A0A6I3MJ75_9MICO</name>
<dbReference type="Proteomes" id="UP000433071">
    <property type="component" value="Unassembled WGS sequence"/>
</dbReference>
<reference evidence="2 3" key="1">
    <citation type="submission" date="2019-11" db="EMBL/GenBank/DDBJ databases">
        <title>Agromyces kandeliae sp. nov., isolated from mangrove soil.</title>
        <authorList>
            <person name="Wang R."/>
        </authorList>
    </citation>
    <scope>NUCLEOTIDE SEQUENCE [LARGE SCALE GENOMIC DNA]</scope>
    <source>
        <strain evidence="2 3">JCM 11433</strain>
    </source>
</reference>
<dbReference type="EMBL" id="WMLB01000044">
    <property type="protein sequence ID" value="MTH70303.1"/>
    <property type="molecule type" value="Genomic_DNA"/>
</dbReference>
<feature type="coiled-coil region" evidence="1">
    <location>
        <begin position="637"/>
        <end position="664"/>
    </location>
</feature>
<keyword evidence="3" id="KW-1185">Reference proteome</keyword>
<dbReference type="OrthoDB" id="9027184at2"/>
<protein>
    <submittedName>
        <fullName evidence="2">Uncharacterized protein</fullName>
    </submittedName>
</protein>
<comment type="caution">
    <text evidence="2">The sequence shown here is derived from an EMBL/GenBank/DDBJ whole genome shotgun (WGS) entry which is preliminary data.</text>
</comment>
<evidence type="ECO:0000256" key="1">
    <source>
        <dbReference type="SAM" id="Coils"/>
    </source>
</evidence>
<dbReference type="RefSeq" id="WP_155053326.1">
    <property type="nucleotide sequence ID" value="NZ_BAAAIB010000008.1"/>
</dbReference>
<accession>A0A6I3MJ75</accession>
<sequence length="1386" mass="147276">MRLPPASDRLLSRNRDEILAELLDARTSFVPEWLPEEGGPGRGLAEIAAGQFELLQRRLAQVPDHRLAVLLDMLGGSRLPAQGARTHVVMIAPPGTRSSLVPRGARIGAAVPGRDAPVVFETQDDVAISSAAIAEVHSVLPGSDAEQDHSADVLGHRAFAIFGDPRAVDRELYVGHDELLAFDGRSVVELEFGISVPPPHPLPIEWEWWDGTTWRPFARSVASADAAGDDDSVDGTAGLTRSGTVRLVAPVATAVPLEVDGHRTYWIRGRLTAPFDLPDGAPLPTVSRLRLAVLNEHRRLRVFRRTSPGAPATATIAWADRKDDPGLVLVQRDESTGTDDLQLVPGDPLAADPVPSSLGPTHREGLAVGLAQLRDVRFGVDVSAARRASDPRDKTTPRRVVLNALDDLTAPQRIDEGTQLTLVVKRGLELDKGVADRRAVDLTKTFAPLGPSPERGTAFHFACATATARPGSRVTLVIERPSTASEQADANADLQRDAAATTIKERDEIVTLLSTGVVADLELAIVHLDDAKAHLPDLLGPAIDAVGETATAWFAKLRVDLIVGIQAVRDEVDDIRDAAAVAGGALATANVPVAAGALVSQGFDIDSAYTALNALTPLLPPFAVPNDLLAQEPRVFLDQTRARLDVVRADIDRAKAKLATAIDRLSRLSPTALAVELARPETTKLTPPRVDWEYYDGTTWRALGVSGDERVVSLMDSGALHFTVPDDISDVDLDGDVRRWLRARLAGGTFARMTLVSWVDPKNTTNFLSVVEPRPPVIDRIEVFYTHRSESSNAAAVRVHDVHRWDDLTGAVAWPSTGSTPFVPMGESAPCLYVGFDAELPAGWIGLWMQPATPSPWASPHRPVWEGWDGRGWVRLPVEDGTDGFRRPGVVRLLWPGTDAAAGVTVVGALGTRITLAGRGAGLRFAPGDRLLLTDAQGQASVIVAEASGELVVARTPVPRAFGGARLVPAPPSRFGEPRTWVRASFDAHRPPPSLTLASLAPHAVEVVQSESIEGEVLGSGDGTAGQVMIAQRFPIAEDVLLEVRELDGDRADLDREVLDRTLRREGIDPATVRPVIDSRTRRVTEVWVPWRRVDALGGAAGSDRVFVVDSAQGRFLFGDAVHGRPLPSGIDNVRLRRYSTTDGRSGNVPTGAISQLLNAVPISEIVNPLPATGGAEAEGLDAALRRAPALLRHRRLALTESDVEAIACEASPAVVRARAVGARDRWGRARPGAVRVVIVPRDGSARPAPGAALRTVVHDAVVAASPAAVGSTVTVDGPAYRPVGVSVSVIPLASASPGVVRERALARLATFLHPLDGGPEGTGWEFGVGVHVSDVARVLEAIDGVDAATGLVLTVDDSPMGDTVALATDEIVCAGQLAVRLSGGV</sequence>